<evidence type="ECO:0000313" key="1">
    <source>
        <dbReference type="EMBL" id="ODQ44499.1"/>
    </source>
</evidence>
<dbReference type="EMBL" id="KV454007">
    <property type="protein sequence ID" value="ODQ44499.1"/>
    <property type="molecule type" value="Genomic_DNA"/>
</dbReference>
<dbReference type="Pfam" id="PF04733">
    <property type="entry name" value="Coatomer_E"/>
    <property type="match status" value="1"/>
</dbReference>
<gene>
    <name evidence="1" type="ORF">PICMEDRAFT_74731</name>
</gene>
<dbReference type="Gene3D" id="1.25.40.10">
    <property type="entry name" value="Tetratricopeptide repeat domain"/>
    <property type="match status" value="1"/>
</dbReference>
<dbReference type="RefSeq" id="XP_019015612.1">
    <property type="nucleotide sequence ID" value="XM_019164852.1"/>
</dbReference>
<dbReference type="GeneID" id="30181539"/>
<evidence type="ECO:0000313" key="2">
    <source>
        <dbReference type="Proteomes" id="UP000094455"/>
    </source>
</evidence>
<evidence type="ECO:0008006" key="3">
    <source>
        <dbReference type="Google" id="ProtNLM"/>
    </source>
</evidence>
<dbReference type="OrthoDB" id="310217at2759"/>
<sequence>MYLTPEKELYTVIQQYYSGKYAEIVALDLDTEFDFSNVLYDIEAHFYKIRSLLLLENYKEAAEFLAALEKRVISNNENNLIDTKTTQVLLTDVKVLNSFIDFKKLNSIDNDLLDSVDDSTPSLALVYKGIIKSDQKLSASSPDLDLESYIHLLFANFASGNKEIDPSTIIGLKNHYSDSLILAFAIAWLGLSAPTTPNSDDSLANPKNSYYFFDELSSSANTDSAKNAINLLACHLKLGNVPEALEVIEKLKTLPSADALSSWNYSLLINKIALSSITSNTVEREELLAQIEKDYPASSYVSDLKEKNELFDSIVSTYN</sequence>
<dbReference type="STRING" id="763406.A0A1E3NEF4"/>
<name>A0A1E3NEF4_9ASCO</name>
<dbReference type="InterPro" id="IPR011990">
    <property type="entry name" value="TPR-like_helical_dom_sf"/>
</dbReference>
<accession>A0A1E3NEF4</accession>
<dbReference type="AlphaFoldDB" id="A0A1E3NEF4"/>
<proteinExistence type="predicted"/>
<dbReference type="Proteomes" id="UP000094455">
    <property type="component" value="Unassembled WGS sequence"/>
</dbReference>
<protein>
    <recommendedName>
        <fullName evidence="3">Coatomer subunit epsilon</fullName>
    </recommendedName>
</protein>
<keyword evidence="2" id="KW-1185">Reference proteome</keyword>
<reference evidence="1 2" key="1">
    <citation type="journal article" date="2016" name="Proc. Natl. Acad. Sci. U.S.A.">
        <title>Comparative genomics of biotechnologically important yeasts.</title>
        <authorList>
            <person name="Riley R."/>
            <person name="Haridas S."/>
            <person name="Wolfe K.H."/>
            <person name="Lopes M.R."/>
            <person name="Hittinger C.T."/>
            <person name="Goeker M."/>
            <person name="Salamov A.A."/>
            <person name="Wisecaver J.H."/>
            <person name="Long T.M."/>
            <person name="Calvey C.H."/>
            <person name="Aerts A.L."/>
            <person name="Barry K.W."/>
            <person name="Choi C."/>
            <person name="Clum A."/>
            <person name="Coughlan A.Y."/>
            <person name="Deshpande S."/>
            <person name="Douglass A.P."/>
            <person name="Hanson S.J."/>
            <person name="Klenk H.-P."/>
            <person name="LaButti K.M."/>
            <person name="Lapidus A."/>
            <person name="Lindquist E.A."/>
            <person name="Lipzen A.M."/>
            <person name="Meier-Kolthoff J.P."/>
            <person name="Ohm R.A."/>
            <person name="Otillar R.P."/>
            <person name="Pangilinan J.L."/>
            <person name="Peng Y."/>
            <person name="Rokas A."/>
            <person name="Rosa C.A."/>
            <person name="Scheuner C."/>
            <person name="Sibirny A.A."/>
            <person name="Slot J.C."/>
            <person name="Stielow J.B."/>
            <person name="Sun H."/>
            <person name="Kurtzman C.P."/>
            <person name="Blackwell M."/>
            <person name="Grigoriev I.V."/>
            <person name="Jeffries T.W."/>
        </authorList>
    </citation>
    <scope>NUCLEOTIDE SEQUENCE [LARGE SCALE GENOMIC DNA]</scope>
    <source>
        <strain evidence="1 2">NRRL Y-2026</strain>
    </source>
</reference>
<organism evidence="1 2">
    <name type="scientific">Pichia membranifaciens NRRL Y-2026</name>
    <dbReference type="NCBI Taxonomy" id="763406"/>
    <lineage>
        <taxon>Eukaryota</taxon>
        <taxon>Fungi</taxon>
        <taxon>Dikarya</taxon>
        <taxon>Ascomycota</taxon>
        <taxon>Saccharomycotina</taxon>
        <taxon>Pichiomycetes</taxon>
        <taxon>Pichiales</taxon>
        <taxon>Pichiaceae</taxon>
        <taxon>Pichia</taxon>
    </lineage>
</organism>